<feature type="domain" description="Aldehyde dehydrogenase" evidence="6">
    <location>
        <begin position="24"/>
        <end position="483"/>
    </location>
</feature>
<dbReference type="FunFam" id="3.40.309.10:FF:000009">
    <property type="entry name" value="Aldehyde dehydrogenase A"/>
    <property type="match status" value="1"/>
</dbReference>
<keyword evidence="8" id="KW-1185">Reference proteome</keyword>
<accession>A0A543IWZ1</accession>
<name>A0A543IWZ1_9ACTN</name>
<dbReference type="AlphaFoldDB" id="A0A543IWZ1"/>
<protein>
    <submittedName>
        <fullName evidence="7">Acyl-CoA reductase-like NAD-dependent aldehyde dehydrogenase</fullName>
    </submittedName>
</protein>
<dbReference type="InterPro" id="IPR016163">
    <property type="entry name" value="Ald_DH_C"/>
</dbReference>
<reference evidence="7 8" key="1">
    <citation type="submission" date="2019-06" db="EMBL/GenBank/DDBJ databases">
        <title>Sequencing the genomes of 1000 actinobacteria strains.</title>
        <authorList>
            <person name="Klenk H.-P."/>
        </authorList>
    </citation>
    <scope>NUCLEOTIDE SEQUENCE [LARGE SCALE GENOMIC DNA]</scope>
    <source>
        <strain evidence="7 8">DSM 43186</strain>
    </source>
</reference>
<sequence length="504" mass="54113">MTDSSVTAPPYGVLVDGTERPAQGGATFDVENPYDRSVICQVADAQPADVEEAVRSAHAAFEDGRWSRLRGRDRARVLQRAAGLLADALPELIPIECRQTGRPIREMTAQLRRQPEWLEYFGALAQTEEGTLPDVDTDHMNVVQRVPLGVGALITPWNHPLHVALKKLAAALAAGNSVVLKTSEVAPITPHILARLLHEAGLPPGVLNVVPGQGPVAGAALVQHPLIAKVDVTGGTPTGRAVARAIADRLIPLSAELGGKAPVVVFDDADLDQAVAGAMFAAYIAAGQTCVQGARLLVQRGVYDEFVDRLVTRVRTLRLGDPLDQRTQVGPVASARQLERVVTLVEKARAEGATVLCGGGTPDDPALGNGYFYLPTVLADVETTGIAWREEIFGPVTLVKPFDDEAHAIELANDSPYGLAASVWTRDVGRALRVVNRLNVGTVWVNDHHRLDPASPWGGRGASGLGRENGREAYHQWTQTRSIILNHGTGRFDWFGTDEVIRYS</sequence>
<proteinExistence type="inferred from homology"/>
<evidence type="ECO:0000259" key="6">
    <source>
        <dbReference type="Pfam" id="PF00171"/>
    </source>
</evidence>
<dbReference type="InterPro" id="IPR029510">
    <property type="entry name" value="Ald_DH_CS_GLU"/>
</dbReference>
<evidence type="ECO:0000256" key="1">
    <source>
        <dbReference type="ARBA" id="ARBA00009986"/>
    </source>
</evidence>
<dbReference type="Gene3D" id="3.40.605.10">
    <property type="entry name" value="Aldehyde Dehydrogenase, Chain A, domain 1"/>
    <property type="match status" value="1"/>
</dbReference>
<dbReference type="Proteomes" id="UP000319213">
    <property type="component" value="Unassembled WGS sequence"/>
</dbReference>
<evidence type="ECO:0000256" key="2">
    <source>
        <dbReference type="ARBA" id="ARBA00023002"/>
    </source>
</evidence>
<dbReference type="SUPFAM" id="SSF53720">
    <property type="entry name" value="ALDH-like"/>
    <property type="match status" value="1"/>
</dbReference>
<dbReference type="OrthoDB" id="3802174at2"/>
<dbReference type="InterPro" id="IPR015590">
    <property type="entry name" value="Aldehyde_DH_dom"/>
</dbReference>
<organism evidence="7 8">
    <name type="scientific">Thermopolyspora flexuosa</name>
    <dbReference type="NCBI Taxonomy" id="103836"/>
    <lineage>
        <taxon>Bacteria</taxon>
        <taxon>Bacillati</taxon>
        <taxon>Actinomycetota</taxon>
        <taxon>Actinomycetes</taxon>
        <taxon>Streptosporangiales</taxon>
        <taxon>Streptosporangiaceae</taxon>
        <taxon>Thermopolyspora</taxon>
    </lineage>
</organism>
<dbReference type="RefSeq" id="WP_142259165.1">
    <property type="nucleotide sequence ID" value="NZ_BMPV01000007.1"/>
</dbReference>
<comment type="similarity">
    <text evidence="1 4">Belongs to the aldehyde dehydrogenase family.</text>
</comment>
<dbReference type="Pfam" id="PF00171">
    <property type="entry name" value="Aldedh"/>
    <property type="match status" value="1"/>
</dbReference>
<dbReference type="PROSITE" id="PS00687">
    <property type="entry name" value="ALDEHYDE_DEHYDR_GLU"/>
    <property type="match status" value="1"/>
</dbReference>
<comment type="caution">
    <text evidence="7">The sequence shown here is derived from an EMBL/GenBank/DDBJ whole genome shotgun (WGS) entry which is preliminary data.</text>
</comment>
<gene>
    <name evidence="7" type="ORF">FHX40_1791</name>
</gene>
<dbReference type="CDD" id="cd07114">
    <property type="entry name" value="ALDH_DhaS"/>
    <property type="match status" value="1"/>
</dbReference>
<dbReference type="InterPro" id="IPR016162">
    <property type="entry name" value="Ald_DH_N"/>
</dbReference>
<evidence type="ECO:0000256" key="4">
    <source>
        <dbReference type="RuleBase" id="RU003345"/>
    </source>
</evidence>
<evidence type="ECO:0000313" key="7">
    <source>
        <dbReference type="EMBL" id="TQM75092.1"/>
    </source>
</evidence>
<dbReference type="FunFam" id="3.40.605.10:FF:000007">
    <property type="entry name" value="NAD/NADP-dependent betaine aldehyde dehydrogenase"/>
    <property type="match status" value="1"/>
</dbReference>
<dbReference type="InterPro" id="IPR016161">
    <property type="entry name" value="Ald_DH/histidinol_DH"/>
</dbReference>
<evidence type="ECO:0000256" key="3">
    <source>
        <dbReference type="PROSITE-ProRule" id="PRU10007"/>
    </source>
</evidence>
<feature type="region of interest" description="Disordered" evidence="5">
    <location>
        <begin position="1"/>
        <end position="23"/>
    </location>
</feature>
<keyword evidence="2 4" id="KW-0560">Oxidoreductase</keyword>
<dbReference type="GO" id="GO:0016620">
    <property type="term" value="F:oxidoreductase activity, acting on the aldehyde or oxo group of donors, NAD or NADP as acceptor"/>
    <property type="evidence" value="ECO:0007669"/>
    <property type="project" value="InterPro"/>
</dbReference>
<feature type="active site" evidence="3">
    <location>
        <position position="256"/>
    </location>
</feature>
<dbReference type="PANTHER" id="PTHR11699">
    <property type="entry name" value="ALDEHYDE DEHYDROGENASE-RELATED"/>
    <property type="match status" value="1"/>
</dbReference>
<evidence type="ECO:0000313" key="8">
    <source>
        <dbReference type="Proteomes" id="UP000319213"/>
    </source>
</evidence>
<dbReference type="EMBL" id="VFPQ01000001">
    <property type="protein sequence ID" value="TQM75092.1"/>
    <property type="molecule type" value="Genomic_DNA"/>
</dbReference>
<dbReference type="Gene3D" id="3.40.309.10">
    <property type="entry name" value="Aldehyde Dehydrogenase, Chain A, domain 2"/>
    <property type="match status" value="1"/>
</dbReference>
<evidence type="ECO:0000256" key="5">
    <source>
        <dbReference type="SAM" id="MobiDB-lite"/>
    </source>
</evidence>